<dbReference type="Pfam" id="PF16045">
    <property type="entry name" value="LisH_2"/>
    <property type="match status" value="1"/>
</dbReference>
<feature type="coiled-coil region" evidence="1">
    <location>
        <begin position="295"/>
        <end position="435"/>
    </location>
</feature>
<feature type="region of interest" description="Disordered" evidence="2">
    <location>
        <begin position="554"/>
        <end position="573"/>
    </location>
</feature>
<sequence>MEYAVIEEANIPVEITELKDTESTDKFQKFIHELFEKNGILNDLRAYLRGHIVDVLKSAETGDPTPCQKNFTQRLELTFQAMNILITEYLLRLDFNYSLSVFTSEIPLSNMVFKFAKTLLKTTDSAISELRFGESDIWRILNYLGIKCDSEHASKIVEVYKSQTDSPLLWCILKCVPMYHEPTFLEQVHTSKESLSSDKSEDSPEDKTTFPHQRTNKCKHYTVCMACQERVSRFKEKYKRKQIKLEENPKVSEALNVETFMKNVGILERSLIDEMFEQLKAVYETEVDMIRDENEKKIKRSIANHALQLQRYREELEQSFAERHRQLRERRRLLCELARRLAAAQAQEKNHKIQMQAAEESLKNKCELMRRQIAEELKILQNNLETVKQERDDVDKQKIELEKLKQIYNTNNILKEKTIKENEDLKRHYDLLKDEIAILRKCIETSKSPKCLVERGTETESHVNNLNNESVGSSKSDDDRFKVNQVVNDFKKRKNVNFSQEYSECSEDHQRGSVNVEIKSETENIKIQHLKEENERLKAFAKQQSEHIDRLTADRQRCRDEETRPRTAPAPTSYNSHYTYSAVNYPCELGVQPRVLFPNDAIPFIGVVGNRQSNVNSEIPAPSKPESPMKSELRDKSPNTILRKAKQKLRNSSLKEPSPVPRERSPNATLREAKLRLRKLEIEAEAVQKSYLDYRKRQMEMKGQRESFTLREDSIINIKDIKQFDDKPSKSSQKLEKHYNEIEKIVYKVSPETIKKDFDKYFLEYQNIDIGKTHFRNVNSVIEKIKPIPESYSKLQEHESKYNNINYLETPLLEFRKFYQTGNSKTKINERKDFKSNNNNLNTDDDRSEETSTKLVEKITIEARSQLKLQENYERNDTNLVSDIQNVSQIEIKEQENKEDNSDKNKINLSSETEIDTTKINTELKKEKLKGDCTNEQNIFELNNSEIKISNNKIDTSEDNENRLPIEINDQESDIVLKEQAVEETIDLIEIDTQKTETEVENINNNNLLMVEVESICATTNIGATELNEDMLVVVESSVDDKGLVSSADESTNDIIPTQMTIIVSPKQDSILKDIDKTDLSPEITKLSENDVLNAIYHSDNNKISSTDLALDTNKLELNSDIEKETQEYQDDFSADVDNYNSQSEYGNNSPISLPQISENDNFWDS</sequence>
<feature type="compositionally biased region" description="Basic and acidic residues" evidence="2">
    <location>
        <begin position="554"/>
        <end position="565"/>
    </location>
</feature>
<feature type="region of interest" description="Disordered" evidence="2">
    <location>
        <begin position="1128"/>
        <end position="1166"/>
    </location>
</feature>
<keyword evidence="1" id="KW-0175">Coiled coil</keyword>
<feature type="region of interest" description="Disordered" evidence="2">
    <location>
        <begin position="613"/>
        <end position="670"/>
    </location>
</feature>
<dbReference type="InterPro" id="IPR006594">
    <property type="entry name" value="LisH"/>
</dbReference>
<reference evidence="3" key="1">
    <citation type="submission" date="2022-03" db="EMBL/GenBank/DDBJ databases">
        <authorList>
            <person name="Tunstrom K."/>
        </authorList>
    </citation>
    <scope>NUCLEOTIDE SEQUENCE</scope>
</reference>
<evidence type="ECO:0008006" key="5">
    <source>
        <dbReference type="Google" id="ProtNLM"/>
    </source>
</evidence>
<feature type="region of interest" description="Disordered" evidence="2">
    <location>
        <begin position="831"/>
        <end position="851"/>
    </location>
</feature>
<feature type="compositionally biased region" description="Polar residues" evidence="2">
    <location>
        <begin position="1139"/>
        <end position="1166"/>
    </location>
</feature>
<evidence type="ECO:0000313" key="4">
    <source>
        <dbReference type="Proteomes" id="UP001153954"/>
    </source>
</evidence>
<evidence type="ECO:0000256" key="1">
    <source>
        <dbReference type="SAM" id="Coils"/>
    </source>
</evidence>
<dbReference type="AlphaFoldDB" id="A0AAU9TN10"/>
<feature type="compositionally biased region" description="Basic and acidic residues" evidence="2">
    <location>
        <begin position="627"/>
        <end position="637"/>
    </location>
</feature>
<proteinExistence type="predicted"/>
<keyword evidence="4" id="KW-1185">Reference proteome</keyword>
<protein>
    <recommendedName>
        <fullName evidence="5">LisH domain-containing protein</fullName>
    </recommendedName>
</protein>
<comment type="caution">
    <text evidence="3">The sequence shown here is derived from an EMBL/GenBank/DDBJ whole genome shotgun (WGS) entry which is preliminary data.</text>
</comment>
<feature type="compositionally biased region" description="Polar residues" evidence="2">
    <location>
        <begin position="462"/>
        <end position="474"/>
    </location>
</feature>
<accession>A0AAU9TN10</accession>
<feature type="region of interest" description="Disordered" evidence="2">
    <location>
        <begin position="455"/>
        <end position="478"/>
    </location>
</feature>
<feature type="compositionally biased region" description="Basic and acidic residues" evidence="2">
    <location>
        <begin position="661"/>
        <end position="670"/>
    </location>
</feature>
<dbReference type="EMBL" id="CAKOGL010000007">
    <property type="protein sequence ID" value="CAH2088073.1"/>
    <property type="molecule type" value="Genomic_DNA"/>
</dbReference>
<evidence type="ECO:0000313" key="3">
    <source>
        <dbReference type="EMBL" id="CAH2088073.1"/>
    </source>
</evidence>
<organism evidence="3 4">
    <name type="scientific">Euphydryas editha</name>
    <name type="common">Edith's checkerspot</name>
    <dbReference type="NCBI Taxonomy" id="104508"/>
    <lineage>
        <taxon>Eukaryota</taxon>
        <taxon>Metazoa</taxon>
        <taxon>Ecdysozoa</taxon>
        <taxon>Arthropoda</taxon>
        <taxon>Hexapoda</taxon>
        <taxon>Insecta</taxon>
        <taxon>Pterygota</taxon>
        <taxon>Neoptera</taxon>
        <taxon>Endopterygota</taxon>
        <taxon>Lepidoptera</taxon>
        <taxon>Glossata</taxon>
        <taxon>Ditrysia</taxon>
        <taxon>Papilionoidea</taxon>
        <taxon>Nymphalidae</taxon>
        <taxon>Nymphalinae</taxon>
        <taxon>Euphydryas</taxon>
    </lineage>
</organism>
<feature type="coiled-coil region" evidence="1">
    <location>
        <begin position="670"/>
        <end position="697"/>
    </location>
</feature>
<evidence type="ECO:0000256" key="2">
    <source>
        <dbReference type="SAM" id="MobiDB-lite"/>
    </source>
</evidence>
<dbReference type="Proteomes" id="UP001153954">
    <property type="component" value="Unassembled WGS sequence"/>
</dbReference>
<gene>
    <name evidence="3" type="ORF">EEDITHA_LOCUS4268</name>
</gene>
<name>A0AAU9TN10_EUPED</name>